<sequence>MFAICSHARTRLGSRALRAVAQGPRAPLASAAKLPNVRPEGNEIAQLLYDTGTWAGLARKGKGSRKAKSSNQDRHRVNIVSQELCDDVVRYIGKTLERHRGCDLIDVFPGAGIWSKTLSDVLSPRSHLLLEPDIDYYRPYLGPLLERPGTKLLPESGIVWEQLSQVLNPTHLPHQVERRYAPHETPERNDTLLVTINLGMFPQRRFRAFESLASLVIYQLMSSIRPGALFQKYGLVRMLIWAENGEKDPLLPRTAQRRRKLAFEAEIATDHVCEIAGWGIEKTGWSRGSSWFRREQSLDHESVRLALERMRAAGLALPPGREPEHVVDYLARRKAGTLSADPIGTTYVSQRTYLADIEKMEAAFERGEFTKKDPEYKKLLQRRVLQRGAHRRSARVHDAVQIYMAAMDKWREAGRTGDAALRAEAEDLFREWSERVPSFDQSLSSELSVYRDNLHVLRQDPPVMNWDRRYVEPMTVRPDEFFPQVPLCLLDIQPKAAAPVLRDMGPGSTRGGDIFDLVLRSLIGRHADGVQRSLNLMLPGAAEGVLPHCPSLTDPLCWGIPVTGPGAISTRCLNEQQLVELAEGWLKWPFRPDYAQLVSRSTIEDTTEESEEIMGNFGGSGID</sequence>
<evidence type="ECO:0000256" key="4">
    <source>
        <dbReference type="ARBA" id="ARBA00022679"/>
    </source>
</evidence>
<accession>A0ABR4DD93</accession>
<dbReference type="Gene3D" id="1.10.8.100">
    <property type="entry name" value="Ribosomal RNA adenine dimethylase-like, domain 2"/>
    <property type="match status" value="1"/>
</dbReference>
<keyword evidence="9" id="KW-1185">Reference proteome</keyword>
<dbReference type="RefSeq" id="XP_070866807.1">
    <property type="nucleotide sequence ID" value="XM_071009250.1"/>
</dbReference>
<evidence type="ECO:0000313" key="9">
    <source>
        <dbReference type="Proteomes" id="UP001600064"/>
    </source>
</evidence>
<protein>
    <recommendedName>
        <fullName evidence="2">Mitochondrial transcription factor 1</fullName>
    </recommendedName>
</protein>
<keyword evidence="5" id="KW-0949">S-adenosyl-L-methionine</keyword>
<evidence type="ECO:0000256" key="2">
    <source>
        <dbReference type="ARBA" id="ARBA00013836"/>
    </source>
</evidence>
<keyword evidence="4" id="KW-0808">Transferase</keyword>
<name>A0ABR4DD93_9PEZI</name>
<evidence type="ECO:0000256" key="7">
    <source>
        <dbReference type="ARBA" id="ARBA00024915"/>
    </source>
</evidence>
<dbReference type="PANTHER" id="PTHR11727">
    <property type="entry name" value="DIMETHYLADENOSINE TRANSFERASE"/>
    <property type="match status" value="1"/>
</dbReference>
<dbReference type="Gene3D" id="3.40.50.150">
    <property type="entry name" value="Vaccinia Virus protein VP39"/>
    <property type="match status" value="1"/>
</dbReference>
<evidence type="ECO:0000256" key="1">
    <source>
        <dbReference type="ARBA" id="ARBA00004173"/>
    </source>
</evidence>
<dbReference type="GeneID" id="98123894"/>
<gene>
    <name evidence="8" type="ORF">VTJ83DRAFT_2926</name>
</gene>
<dbReference type="PANTHER" id="PTHR11727:SF17">
    <property type="entry name" value="DIMETHYLADENOSINE TRANSFERASE 1, MITOCHONDRIAL"/>
    <property type="match status" value="1"/>
</dbReference>
<evidence type="ECO:0000256" key="6">
    <source>
        <dbReference type="ARBA" id="ARBA00022884"/>
    </source>
</evidence>
<keyword evidence="6" id="KW-0694">RNA-binding</keyword>
<dbReference type="Proteomes" id="UP001600064">
    <property type="component" value="Unassembled WGS sequence"/>
</dbReference>
<comment type="caution">
    <text evidence="8">The sequence shown here is derived from an EMBL/GenBank/DDBJ whole genome shotgun (WGS) entry which is preliminary data.</text>
</comment>
<comment type="function">
    <text evidence="7">Mitochondrial transcription factor that confers selective promoter recognition on the core subunit of the yeast mitochondrial RNA polymerase. Interacts with DNA in a non-specific manner.</text>
</comment>
<comment type="subcellular location">
    <subcellularLocation>
        <location evidence="1">Mitochondrion</location>
    </subcellularLocation>
</comment>
<dbReference type="InterPro" id="IPR001737">
    <property type="entry name" value="KsgA/Erm"/>
</dbReference>
<dbReference type="EMBL" id="JAZGUE010000003">
    <property type="protein sequence ID" value="KAL2268080.1"/>
    <property type="molecule type" value="Genomic_DNA"/>
</dbReference>
<dbReference type="InterPro" id="IPR029063">
    <property type="entry name" value="SAM-dependent_MTases_sf"/>
</dbReference>
<evidence type="ECO:0000256" key="3">
    <source>
        <dbReference type="ARBA" id="ARBA00022603"/>
    </source>
</evidence>
<keyword evidence="3" id="KW-0489">Methyltransferase</keyword>
<evidence type="ECO:0000313" key="8">
    <source>
        <dbReference type="EMBL" id="KAL2268080.1"/>
    </source>
</evidence>
<evidence type="ECO:0000256" key="5">
    <source>
        <dbReference type="ARBA" id="ARBA00022691"/>
    </source>
</evidence>
<dbReference type="InterPro" id="IPR023165">
    <property type="entry name" value="rRNA_Ade_diMease-like_C"/>
</dbReference>
<reference evidence="8 9" key="1">
    <citation type="journal article" date="2024" name="Commun. Biol.">
        <title>Comparative genomic analysis of thermophilic fungi reveals convergent evolutionary adaptations and gene losses.</title>
        <authorList>
            <person name="Steindorff A.S."/>
            <person name="Aguilar-Pontes M.V."/>
            <person name="Robinson A.J."/>
            <person name="Andreopoulos B."/>
            <person name="LaButti K."/>
            <person name="Kuo A."/>
            <person name="Mondo S."/>
            <person name="Riley R."/>
            <person name="Otillar R."/>
            <person name="Haridas S."/>
            <person name="Lipzen A."/>
            <person name="Grimwood J."/>
            <person name="Schmutz J."/>
            <person name="Clum A."/>
            <person name="Reid I.D."/>
            <person name="Moisan M.C."/>
            <person name="Butler G."/>
            <person name="Nguyen T.T.M."/>
            <person name="Dewar K."/>
            <person name="Conant G."/>
            <person name="Drula E."/>
            <person name="Henrissat B."/>
            <person name="Hansel C."/>
            <person name="Singer S."/>
            <person name="Hutchinson M.I."/>
            <person name="de Vries R.P."/>
            <person name="Natvig D.O."/>
            <person name="Powell A.J."/>
            <person name="Tsang A."/>
            <person name="Grigoriev I.V."/>
        </authorList>
    </citation>
    <scope>NUCLEOTIDE SEQUENCE [LARGE SCALE GENOMIC DNA]</scope>
    <source>
        <strain evidence="8 9">ATCC 22073</strain>
    </source>
</reference>
<proteinExistence type="predicted"/>
<organism evidence="8 9">
    <name type="scientific">Remersonia thermophila</name>
    <dbReference type="NCBI Taxonomy" id="72144"/>
    <lineage>
        <taxon>Eukaryota</taxon>
        <taxon>Fungi</taxon>
        <taxon>Dikarya</taxon>
        <taxon>Ascomycota</taxon>
        <taxon>Pezizomycotina</taxon>
        <taxon>Sordariomycetes</taxon>
        <taxon>Sordariomycetidae</taxon>
        <taxon>Sordariales</taxon>
        <taxon>Sordariales incertae sedis</taxon>
        <taxon>Remersonia</taxon>
    </lineage>
</organism>